<feature type="signal peptide" evidence="4">
    <location>
        <begin position="1"/>
        <end position="26"/>
    </location>
</feature>
<dbReference type="PANTHER" id="PTHR11014:SF63">
    <property type="entry name" value="METALLOPEPTIDASE, PUTATIVE (AFU_ORTHOLOGUE AFUA_6G09600)-RELATED"/>
    <property type="match status" value="1"/>
</dbReference>
<evidence type="ECO:0000259" key="5">
    <source>
        <dbReference type="Pfam" id="PF07687"/>
    </source>
</evidence>
<name>U6KBF6_9EIME</name>
<dbReference type="RefSeq" id="XP_013357851.1">
    <property type="nucleotide sequence ID" value="XM_013502397.1"/>
</dbReference>
<dbReference type="FunFam" id="3.30.70.360:FF:000001">
    <property type="entry name" value="N-acetyldiaminopimelate deacetylase"/>
    <property type="match status" value="1"/>
</dbReference>
<dbReference type="OrthoDB" id="6119954at2759"/>
<evidence type="ECO:0000256" key="2">
    <source>
        <dbReference type="ARBA" id="ARBA00022801"/>
    </source>
</evidence>
<dbReference type="CDD" id="cd03886">
    <property type="entry name" value="M20_Acy1"/>
    <property type="match status" value="1"/>
</dbReference>
<protein>
    <submittedName>
        <fullName evidence="6">Amidohydrolase domain-containing protein, putative</fullName>
    </submittedName>
</protein>
<dbReference type="AlphaFoldDB" id="U6KBF6"/>
<keyword evidence="4" id="KW-0732">Signal</keyword>
<dbReference type="SUPFAM" id="SSF53187">
    <property type="entry name" value="Zn-dependent exopeptidases"/>
    <property type="match status" value="1"/>
</dbReference>
<proteinExistence type="inferred from homology"/>
<organism evidence="6 7">
    <name type="scientific">Eimeria mitis</name>
    <dbReference type="NCBI Taxonomy" id="44415"/>
    <lineage>
        <taxon>Eukaryota</taxon>
        <taxon>Sar</taxon>
        <taxon>Alveolata</taxon>
        <taxon>Apicomplexa</taxon>
        <taxon>Conoidasida</taxon>
        <taxon>Coccidia</taxon>
        <taxon>Eucoccidiorida</taxon>
        <taxon>Eimeriorina</taxon>
        <taxon>Eimeriidae</taxon>
        <taxon>Eimeria</taxon>
    </lineage>
</organism>
<dbReference type="PANTHER" id="PTHR11014">
    <property type="entry name" value="PEPTIDASE M20 FAMILY MEMBER"/>
    <property type="match status" value="1"/>
</dbReference>
<keyword evidence="7" id="KW-1185">Reference proteome</keyword>
<feature type="compositionally biased region" description="Low complexity" evidence="3">
    <location>
        <begin position="132"/>
        <end position="147"/>
    </location>
</feature>
<reference evidence="6" key="1">
    <citation type="submission" date="2013-10" db="EMBL/GenBank/DDBJ databases">
        <title>Genomic analysis of the causative agents of coccidiosis in chickens.</title>
        <authorList>
            <person name="Reid A.J."/>
            <person name="Blake D."/>
            <person name="Billington K."/>
            <person name="Browne H."/>
            <person name="Dunn M."/>
            <person name="Hung S."/>
            <person name="Kawahara F."/>
            <person name="Miranda-Saavedra D."/>
            <person name="Mourier T."/>
            <person name="Nagra H."/>
            <person name="Otto T.D."/>
            <person name="Rawlings N."/>
            <person name="Sanchez A."/>
            <person name="Sanders M."/>
            <person name="Subramaniam C."/>
            <person name="Tay Y."/>
            <person name="Dear P."/>
            <person name="Doerig C."/>
            <person name="Gruber A."/>
            <person name="Parkinson J."/>
            <person name="Shirley M."/>
            <person name="Wan K.L."/>
            <person name="Berriman M."/>
            <person name="Tomley F."/>
            <person name="Pain A."/>
        </authorList>
    </citation>
    <scope>NUCLEOTIDE SEQUENCE [LARGE SCALE GENOMIC DNA]</scope>
    <source>
        <strain evidence="6">Houghton</strain>
    </source>
</reference>
<accession>U6KBF6</accession>
<gene>
    <name evidence="6" type="ORF">EMH_0025090</name>
</gene>
<evidence type="ECO:0000256" key="4">
    <source>
        <dbReference type="SAM" id="SignalP"/>
    </source>
</evidence>
<evidence type="ECO:0000313" key="7">
    <source>
        <dbReference type="Proteomes" id="UP000030744"/>
    </source>
</evidence>
<keyword evidence="2 6" id="KW-0378">Hydrolase</keyword>
<evidence type="ECO:0000256" key="3">
    <source>
        <dbReference type="SAM" id="MobiDB-lite"/>
    </source>
</evidence>
<dbReference type="GeneID" id="25377378"/>
<feature type="region of interest" description="Disordered" evidence="3">
    <location>
        <begin position="105"/>
        <end position="147"/>
    </location>
</feature>
<dbReference type="Gene3D" id="3.40.630.10">
    <property type="entry name" value="Zn peptidases"/>
    <property type="match status" value="1"/>
</dbReference>
<dbReference type="Pfam" id="PF07687">
    <property type="entry name" value="M20_dimer"/>
    <property type="match status" value="1"/>
</dbReference>
<dbReference type="VEuPathDB" id="ToxoDB:EMH_0025090"/>
<dbReference type="EMBL" id="HG688099">
    <property type="protein sequence ID" value="CDJ35289.1"/>
    <property type="molecule type" value="Genomic_DNA"/>
</dbReference>
<dbReference type="InterPro" id="IPR036264">
    <property type="entry name" value="Bact_exopeptidase_dim_dom"/>
</dbReference>
<dbReference type="Pfam" id="PF01546">
    <property type="entry name" value="Peptidase_M20"/>
    <property type="match status" value="1"/>
</dbReference>
<dbReference type="NCBIfam" id="TIGR01891">
    <property type="entry name" value="amidohydrolases"/>
    <property type="match status" value="1"/>
</dbReference>
<dbReference type="Proteomes" id="UP000030744">
    <property type="component" value="Unassembled WGS sequence"/>
</dbReference>
<evidence type="ECO:0000313" key="6">
    <source>
        <dbReference type="EMBL" id="CDJ35289.1"/>
    </source>
</evidence>
<dbReference type="InterPro" id="IPR002933">
    <property type="entry name" value="Peptidase_M20"/>
</dbReference>
<comment type="similarity">
    <text evidence="1">Belongs to the peptidase M20 family.</text>
</comment>
<dbReference type="SUPFAM" id="SSF55031">
    <property type="entry name" value="Bacterial exopeptidase dimerisation domain"/>
    <property type="match status" value="1"/>
</dbReference>
<dbReference type="InterPro" id="IPR017439">
    <property type="entry name" value="Amidohydrolase"/>
</dbReference>
<dbReference type="Gene3D" id="3.30.70.360">
    <property type="match status" value="1"/>
</dbReference>
<dbReference type="InterPro" id="IPR011650">
    <property type="entry name" value="Peptidase_M20_dimer"/>
</dbReference>
<feature type="domain" description="Peptidase M20 dimerisation" evidence="5">
    <location>
        <begin position="281"/>
        <end position="379"/>
    </location>
</feature>
<evidence type="ECO:0000256" key="1">
    <source>
        <dbReference type="ARBA" id="ARBA00006153"/>
    </source>
</evidence>
<dbReference type="GO" id="GO:0016787">
    <property type="term" value="F:hydrolase activity"/>
    <property type="evidence" value="ECO:0007669"/>
    <property type="project" value="UniProtKB-KW"/>
</dbReference>
<sequence length="516" mass="55929">MKLLRRNPRSLYLWTLLAAGAAGAVARPTAADTAINKPDLPQCGSPPSASCVLQQAAALQEWGINIRRQLHRHPELMYEEERTSALVQQVLTELGIKYTPGWGRDRRSSLVDESLLEPSTERGDAEALQEMQQQQQQQQRRQQETTGVVGTGVVAEIGTGEAPCVLLRADMDALPIHEQADVAFRSEVEGKMHACGHDSHTTMLLMAAAILKKNEASIKGTVRLVFQPAEEGGQGARMMVEEGLLEQSPRPGLALGLHVLPDIPTGIVASREGPLMAATGSFHFEIVGVGGHGAMPSQTHDPITACASAVQNINSFVARENDYSADSSGFVSVTQIQAGSAFNVIPSECTLKGTVRAFSNEKLRELQLRLRQVVQRTAEAFRCSLRVRSLYTNTPALRVHPEALEVFKKAASAVLPSGRVEAMQPTYGGEDFSFVLDKLPGVFAFIGIGSGAKKAGHAPTSFGLHHPKFAVDEEALHLGAAVEAQFAFDAINHLLDHQIQKEQPVPHEKQKHKEEL</sequence>
<feature type="chain" id="PRO_5004672519" evidence="4">
    <location>
        <begin position="27"/>
        <end position="516"/>
    </location>
</feature>
<reference evidence="6" key="2">
    <citation type="submission" date="2013-10" db="EMBL/GenBank/DDBJ databases">
        <authorList>
            <person name="Aslett M."/>
        </authorList>
    </citation>
    <scope>NUCLEOTIDE SEQUENCE [LARGE SCALE GENOMIC DNA]</scope>
    <source>
        <strain evidence="6">Houghton</strain>
    </source>
</reference>